<accession>A0AAW1TV06</accession>
<evidence type="ECO:0000313" key="3">
    <source>
        <dbReference type="Proteomes" id="UP001431783"/>
    </source>
</evidence>
<dbReference type="AlphaFoldDB" id="A0AAW1TV06"/>
<feature type="signal peptide" evidence="1">
    <location>
        <begin position="1"/>
        <end position="17"/>
    </location>
</feature>
<dbReference type="Proteomes" id="UP001431783">
    <property type="component" value="Unassembled WGS sequence"/>
</dbReference>
<evidence type="ECO:0000256" key="1">
    <source>
        <dbReference type="SAM" id="SignalP"/>
    </source>
</evidence>
<organism evidence="2 3">
    <name type="scientific">Henosepilachna vigintioctopunctata</name>
    <dbReference type="NCBI Taxonomy" id="420089"/>
    <lineage>
        <taxon>Eukaryota</taxon>
        <taxon>Metazoa</taxon>
        <taxon>Ecdysozoa</taxon>
        <taxon>Arthropoda</taxon>
        <taxon>Hexapoda</taxon>
        <taxon>Insecta</taxon>
        <taxon>Pterygota</taxon>
        <taxon>Neoptera</taxon>
        <taxon>Endopterygota</taxon>
        <taxon>Coleoptera</taxon>
        <taxon>Polyphaga</taxon>
        <taxon>Cucujiformia</taxon>
        <taxon>Coccinelloidea</taxon>
        <taxon>Coccinellidae</taxon>
        <taxon>Epilachninae</taxon>
        <taxon>Epilachnini</taxon>
        <taxon>Henosepilachna</taxon>
    </lineage>
</organism>
<reference evidence="2 3" key="1">
    <citation type="submission" date="2023-03" db="EMBL/GenBank/DDBJ databases">
        <title>Genome insight into feeding habits of ladybird beetles.</title>
        <authorList>
            <person name="Li H.-S."/>
            <person name="Huang Y.-H."/>
            <person name="Pang H."/>
        </authorList>
    </citation>
    <scope>NUCLEOTIDE SEQUENCE [LARGE SCALE GENOMIC DNA]</scope>
    <source>
        <strain evidence="2">SYSU_2023b</strain>
        <tissue evidence="2">Whole body</tissue>
    </source>
</reference>
<keyword evidence="1" id="KW-0732">Signal</keyword>
<gene>
    <name evidence="2" type="ORF">WA026_017888</name>
</gene>
<name>A0AAW1TV06_9CUCU</name>
<feature type="chain" id="PRO_5044013557" evidence="1">
    <location>
        <begin position="18"/>
        <end position="147"/>
    </location>
</feature>
<sequence>MKFIIVFFIGAIAFANAAVIVQEHHVVDVPLEKTSIVGPSGTITQEKSVPFVETKVHEVVPSVKVVEPSTVLTEVVPEVKSAVNVVHEVPYGKVDTVAPVVHQVGTPFDVPVFKNVVTGVPEYPVFPAWYSFPWFRSYYPYYPNYFV</sequence>
<proteinExistence type="predicted"/>
<evidence type="ECO:0000313" key="2">
    <source>
        <dbReference type="EMBL" id="KAK9872430.1"/>
    </source>
</evidence>
<protein>
    <submittedName>
        <fullName evidence="2">Uncharacterized protein</fullName>
    </submittedName>
</protein>
<dbReference type="EMBL" id="JARQZJ010000011">
    <property type="protein sequence ID" value="KAK9872430.1"/>
    <property type="molecule type" value="Genomic_DNA"/>
</dbReference>
<comment type="caution">
    <text evidence="2">The sequence shown here is derived from an EMBL/GenBank/DDBJ whole genome shotgun (WGS) entry which is preliminary data.</text>
</comment>
<keyword evidence="3" id="KW-1185">Reference proteome</keyword>